<organism evidence="1 2">
    <name type="scientific">Kutzneria viridogrisea</name>
    <dbReference type="NCBI Taxonomy" id="47990"/>
    <lineage>
        <taxon>Bacteria</taxon>
        <taxon>Bacillati</taxon>
        <taxon>Actinomycetota</taxon>
        <taxon>Actinomycetes</taxon>
        <taxon>Pseudonocardiales</taxon>
        <taxon>Pseudonocardiaceae</taxon>
        <taxon>Kutzneria</taxon>
    </lineage>
</organism>
<accession>A0ABR6BH48</accession>
<comment type="caution">
    <text evidence="1">The sequence shown here is derived from an EMBL/GenBank/DDBJ whole genome shotgun (WGS) entry which is preliminary data.</text>
</comment>
<evidence type="ECO:0000313" key="2">
    <source>
        <dbReference type="Proteomes" id="UP000517916"/>
    </source>
</evidence>
<proteinExistence type="predicted"/>
<dbReference type="RefSeq" id="WP_158510880.1">
    <property type="nucleotide sequence ID" value="NZ_BAAABQ010000009.1"/>
</dbReference>
<evidence type="ECO:0000313" key="1">
    <source>
        <dbReference type="EMBL" id="MBA8926210.1"/>
    </source>
</evidence>
<protein>
    <submittedName>
        <fullName evidence="1">Uncharacterized protein</fullName>
    </submittedName>
</protein>
<keyword evidence="2" id="KW-1185">Reference proteome</keyword>
<gene>
    <name evidence="1" type="ORF">BC739_003409</name>
</gene>
<name>A0ABR6BH48_9PSEU</name>
<dbReference type="Proteomes" id="UP000517916">
    <property type="component" value="Unassembled WGS sequence"/>
</dbReference>
<sequence length="46" mass="5308">MTKTRTSALRAQARRGRAGLGRAVRWIDAWTVEAFNPVYPHRNGRR</sequence>
<dbReference type="EMBL" id="JACJID010000002">
    <property type="protein sequence ID" value="MBA8926210.1"/>
    <property type="molecule type" value="Genomic_DNA"/>
</dbReference>
<reference evidence="1 2" key="1">
    <citation type="submission" date="2020-08" db="EMBL/GenBank/DDBJ databases">
        <title>Genomic Encyclopedia of Archaeal and Bacterial Type Strains, Phase II (KMG-II): from individual species to whole genera.</title>
        <authorList>
            <person name="Goeker M."/>
        </authorList>
    </citation>
    <scope>NUCLEOTIDE SEQUENCE [LARGE SCALE GENOMIC DNA]</scope>
    <source>
        <strain evidence="1 2">DSM 43850</strain>
    </source>
</reference>